<organism evidence="4 5">
    <name type="scientific">Hyaloscypha variabilis (strain UAMH 11265 / GT02V1 / F)</name>
    <name type="common">Meliniomyces variabilis</name>
    <dbReference type="NCBI Taxonomy" id="1149755"/>
    <lineage>
        <taxon>Eukaryota</taxon>
        <taxon>Fungi</taxon>
        <taxon>Dikarya</taxon>
        <taxon>Ascomycota</taxon>
        <taxon>Pezizomycotina</taxon>
        <taxon>Leotiomycetes</taxon>
        <taxon>Helotiales</taxon>
        <taxon>Hyaloscyphaceae</taxon>
        <taxon>Hyaloscypha</taxon>
        <taxon>Hyaloscypha variabilis</taxon>
    </lineage>
</organism>
<dbReference type="PANTHER" id="PTHR35408:SF2">
    <property type="entry name" value="GLYCOSYLTRANSFERASE 2-LIKE DOMAIN-CONTAINING PROTEIN"/>
    <property type="match status" value="1"/>
</dbReference>
<evidence type="ECO:0000259" key="3">
    <source>
        <dbReference type="Pfam" id="PF25550"/>
    </source>
</evidence>
<proteinExistence type="predicted"/>
<feature type="domain" description="Glycosyltransferase 2-like" evidence="2">
    <location>
        <begin position="490"/>
        <end position="701"/>
    </location>
</feature>
<keyword evidence="1" id="KW-0812">Transmembrane</keyword>
<feature type="transmembrane region" description="Helical" evidence="1">
    <location>
        <begin position="761"/>
        <end position="784"/>
    </location>
</feature>
<gene>
    <name evidence="4" type="ORF">L207DRAFT_638659</name>
</gene>
<reference evidence="4 5" key="1">
    <citation type="submission" date="2016-04" db="EMBL/GenBank/DDBJ databases">
        <title>A degradative enzymes factory behind the ericoid mycorrhizal symbiosis.</title>
        <authorList>
            <consortium name="DOE Joint Genome Institute"/>
            <person name="Martino E."/>
            <person name="Morin E."/>
            <person name="Grelet G."/>
            <person name="Kuo A."/>
            <person name="Kohler A."/>
            <person name="Daghino S."/>
            <person name="Barry K."/>
            <person name="Choi C."/>
            <person name="Cichocki N."/>
            <person name="Clum A."/>
            <person name="Copeland A."/>
            <person name="Hainaut M."/>
            <person name="Haridas S."/>
            <person name="Labutti K."/>
            <person name="Lindquist E."/>
            <person name="Lipzen A."/>
            <person name="Khouja H.-R."/>
            <person name="Murat C."/>
            <person name="Ohm R."/>
            <person name="Olson A."/>
            <person name="Spatafora J."/>
            <person name="Veneault-Fourrey C."/>
            <person name="Henrissat B."/>
            <person name="Grigoriev I."/>
            <person name="Martin F."/>
            <person name="Perotto S."/>
        </authorList>
    </citation>
    <scope>NUCLEOTIDE SEQUENCE [LARGE SCALE GENOMIC DNA]</scope>
    <source>
        <strain evidence="4 5">F</strain>
    </source>
</reference>
<dbReference type="InterPro" id="IPR057688">
    <property type="entry name" value="DUF7928"/>
</dbReference>
<dbReference type="Proteomes" id="UP000235786">
    <property type="component" value="Unassembled WGS sequence"/>
</dbReference>
<protein>
    <submittedName>
        <fullName evidence="4">Uncharacterized protein</fullName>
    </submittedName>
</protein>
<dbReference type="AlphaFoldDB" id="A0A2J6R6H1"/>
<evidence type="ECO:0000256" key="1">
    <source>
        <dbReference type="SAM" id="Phobius"/>
    </source>
</evidence>
<dbReference type="OrthoDB" id="38531at2759"/>
<dbReference type="CDD" id="cd00761">
    <property type="entry name" value="Glyco_tranf_GTA_type"/>
    <property type="match status" value="1"/>
</dbReference>
<keyword evidence="5" id="KW-1185">Reference proteome</keyword>
<feature type="transmembrane region" description="Helical" evidence="1">
    <location>
        <begin position="679"/>
        <end position="701"/>
    </location>
</feature>
<evidence type="ECO:0000313" key="4">
    <source>
        <dbReference type="EMBL" id="PMD34103.1"/>
    </source>
</evidence>
<keyword evidence="1" id="KW-0472">Membrane</keyword>
<dbReference type="STRING" id="1149755.A0A2J6R6H1"/>
<dbReference type="Pfam" id="PF13632">
    <property type="entry name" value="Glyco_trans_2_3"/>
    <property type="match status" value="1"/>
</dbReference>
<dbReference type="PANTHER" id="PTHR35408">
    <property type="entry name" value="CHROMOSOME 15, WHOLE GENOME SHOTGUN SEQUENCE"/>
    <property type="match status" value="1"/>
</dbReference>
<feature type="transmembrane region" description="Helical" evidence="1">
    <location>
        <begin position="721"/>
        <end position="740"/>
    </location>
</feature>
<feature type="domain" description="DUF7928" evidence="3">
    <location>
        <begin position="13"/>
        <end position="165"/>
    </location>
</feature>
<dbReference type="InterPro" id="IPR001173">
    <property type="entry name" value="Glyco_trans_2-like"/>
</dbReference>
<evidence type="ECO:0000259" key="2">
    <source>
        <dbReference type="Pfam" id="PF13632"/>
    </source>
</evidence>
<dbReference type="EMBL" id="KZ613954">
    <property type="protein sequence ID" value="PMD34103.1"/>
    <property type="molecule type" value="Genomic_DNA"/>
</dbReference>
<keyword evidence="1" id="KW-1133">Transmembrane helix</keyword>
<dbReference type="InterPro" id="IPR029044">
    <property type="entry name" value="Nucleotide-diphossugar_trans"/>
</dbReference>
<dbReference type="Pfam" id="PF25550">
    <property type="entry name" value="DUF7928"/>
    <property type="match status" value="1"/>
</dbReference>
<evidence type="ECO:0000313" key="5">
    <source>
        <dbReference type="Proteomes" id="UP000235786"/>
    </source>
</evidence>
<sequence length="864" mass="96740">MAAEMSFDMEPYFLMAQYVQKQCQKSGWMNVDECSDASAVGVVIRIADRQYAREPTTIDPAVIKAFQSMDAAIAFTMTSVVTSAIFRQITPNQKELKVKSRATILPIVDTFEDLMLSVSMHGLTGTAYVIRKPQLVLVWSNFVEDILSCGAAIDELLCQAITSQNSSLALLQAAAFKSQTSLSSFAASRPGSILEDPTEEVNAPPAAYFSTTTEKSKEAYDFSDLENSTISSTLKPRPMILTHSLMVSMGLMVLVIVQMGGISTLIGEIGVDGSYARLAYLLMIPVSSTLALFFFTTLVACLFQFFGPVKSVNENTRYQSAIAPDPARYPRFEYPHITIQIPVYKEGLKGVIAPTIESVKAAIKHYESIGGTASIFINEDGMQVVSPELAEARQKFYAINNVGWCARPPHNKDGFLRKGKFKKASNMNYCLDFSIRVEDELLRLISEYEQENEDITVEKENELYAIAMETILASDNGKTWAAGNVRLGEFILLLDCDTKVPIDCLQYGALEMFESPDVAIIQHASGVMQVAHNLFENGITYLTNMIYQSISYAVGSGDLACFVGHNAFLRWKAIQSVAFEEDGKVKYWSDSHVSEDFDQALRLQIAGFIIRLASYHNGGFEEGVSLTVFDELARWEKYTYGCNELLFHPLWKWPFKGPLTPLLWKLITSNVKSTSKVTILGYVFTYYAMAAALPFTVLNYFLTGWVQINLDQYYLTSFKMMLSLLVVFNLVSPIAYNFLLHRLGKTNFFKGMLVTIKWMPFFLIFFGGLSIHLTKAILCHFLSINMEWASTGKELEETGFFIGMDKIIKDFKYMYIIVFLLTGMMIYLGAYAPTGWKINDFTIILPIGNQLACHFLLPVVLGIF</sequence>
<accession>A0A2J6R6H1</accession>
<feature type="transmembrane region" description="Helical" evidence="1">
    <location>
        <begin position="813"/>
        <end position="831"/>
    </location>
</feature>
<feature type="transmembrane region" description="Helical" evidence="1">
    <location>
        <begin position="843"/>
        <end position="863"/>
    </location>
</feature>
<dbReference type="SUPFAM" id="SSF53448">
    <property type="entry name" value="Nucleotide-diphospho-sugar transferases"/>
    <property type="match status" value="1"/>
</dbReference>
<dbReference type="Gene3D" id="3.90.550.10">
    <property type="entry name" value="Spore Coat Polysaccharide Biosynthesis Protein SpsA, Chain A"/>
    <property type="match status" value="1"/>
</dbReference>
<name>A0A2J6R6H1_HYAVF</name>
<feature type="transmembrane region" description="Helical" evidence="1">
    <location>
        <begin position="278"/>
        <end position="303"/>
    </location>
</feature>
<feature type="transmembrane region" description="Helical" evidence="1">
    <location>
        <begin position="245"/>
        <end position="266"/>
    </location>
</feature>